<evidence type="ECO:0000313" key="3">
    <source>
        <dbReference type="Proteomes" id="UP000326759"/>
    </source>
</evidence>
<dbReference type="EMBL" id="SEYY01018792">
    <property type="protein sequence ID" value="KAB7498986.1"/>
    <property type="molecule type" value="Genomic_DNA"/>
</dbReference>
<organism evidence="2 3">
    <name type="scientific">Armadillidium nasatum</name>
    <dbReference type="NCBI Taxonomy" id="96803"/>
    <lineage>
        <taxon>Eukaryota</taxon>
        <taxon>Metazoa</taxon>
        <taxon>Ecdysozoa</taxon>
        <taxon>Arthropoda</taxon>
        <taxon>Crustacea</taxon>
        <taxon>Multicrustacea</taxon>
        <taxon>Malacostraca</taxon>
        <taxon>Eumalacostraca</taxon>
        <taxon>Peracarida</taxon>
        <taxon>Isopoda</taxon>
        <taxon>Oniscidea</taxon>
        <taxon>Crinocheta</taxon>
        <taxon>Armadillidiidae</taxon>
        <taxon>Armadillidium</taxon>
    </lineage>
</organism>
<feature type="signal peptide" evidence="1">
    <location>
        <begin position="1"/>
        <end position="21"/>
    </location>
</feature>
<gene>
    <name evidence="2" type="ORF">Anas_01144</name>
</gene>
<name>A0A5N5SXM8_9CRUS</name>
<dbReference type="Proteomes" id="UP000326759">
    <property type="component" value="Unassembled WGS sequence"/>
</dbReference>
<sequence>MKYTAVAVVSALLCLLQFSQATGTEPEGKLLFPVKYHRVTTHTVFAIETSTTFPYCVAGAYNTNLCAKRRRRRKRDSLTVSEVDGKSGTIGKLFKKLMERFIAKRNIYREISPVSKNSFIETEFIVLAPFYD</sequence>
<evidence type="ECO:0000256" key="1">
    <source>
        <dbReference type="SAM" id="SignalP"/>
    </source>
</evidence>
<protein>
    <submittedName>
        <fullName evidence="2">Uncharacterized protein</fullName>
    </submittedName>
</protein>
<evidence type="ECO:0000313" key="2">
    <source>
        <dbReference type="EMBL" id="KAB7498986.1"/>
    </source>
</evidence>
<reference evidence="2 3" key="1">
    <citation type="journal article" date="2019" name="PLoS Biol.">
        <title>Sex chromosomes control vertical transmission of feminizing Wolbachia symbionts in an isopod.</title>
        <authorList>
            <person name="Becking T."/>
            <person name="Chebbi M.A."/>
            <person name="Giraud I."/>
            <person name="Moumen B."/>
            <person name="Laverre T."/>
            <person name="Caubet Y."/>
            <person name="Peccoud J."/>
            <person name="Gilbert C."/>
            <person name="Cordaux R."/>
        </authorList>
    </citation>
    <scope>NUCLEOTIDE SEQUENCE [LARGE SCALE GENOMIC DNA]</scope>
    <source>
        <strain evidence="2">ANa2</strain>
        <tissue evidence="2">Whole body excluding digestive tract and cuticle</tissue>
    </source>
</reference>
<keyword evidence="1" id="KW-0732">Signal</keyword>
<proteinExistence type="predicted"/>
<dbReference type="OrthoDB" id="10434111at2759"/>
<comment type="caution">
    <text evidence="2">The sequence shown here is derived from an EMBL/GenBank/DDBJ whole genome shotgun (WGS) entry which is preliminary data.</text>
</comment>
<keyword evidence="3" id="KW-1185">Reference proteome</keyword>
<feature type="chain" id="PRO_5024333041" evidence="1">
    <location>
        <begin position="22"/>
        <end position="132"/>
    </location>
</feature>
<dbReference type="AlphaFoldDB" id="A0A5N5SXM8"/>
<accession>A0A5N5SXM8</accession>